<feature type="domain" description="Myb-like" evidence="5">
    <location>
        <begin position="307"/>
        <end position="356"/>
    </location>
</feature>
<accession>A0A165E9J4</accession>
<evidence type="ECO:0000256" key="3">
    <source>
        <dbReference type="ARBA" id="ARBA00023242"/>
    </source>
</evidence>
<feature type="compositionally biased region" description="Basic residues" evidence="4">
    <location>
        <begin position="20"/>
        <end position="29"/>
    </location>
</feature>
<evidence type="ECO:0000256" key="1">
    <source>
        <dbReference type="ARBA" id="ARBA00004123"/>
    </source>
</evidence>
<dbReference type="Proteomes" id="UP000077266">
    <property type="component" value="Unassembled WGS sequence"/>
</dbReference>
<evidence type="ECO:0000313" key="7">
    <source>
        <dbReference type="EMBL" id="KZV86396.1"/>
    </source>
</evidence>
<dbReference type="PROSITE" id="PS51294">
    <property type="entry name" value="HTH_MYB"/>
    <property type="match status" value="1"/>
</dbReference>
<dbReference type="SMART" id="SM00717">
    <property type="entry name" value="SANT"/>
    <property type="match status" value="4"/>
</dbReference>
<gene>
    <name evidence="7" type="ORF">EXIGLDRAFT_840809</name>
</gene>
<keyword evidence="8" id="KW-1185">Reference proteome</keyword>
<dbReference type="OrthoDB" id="39591at2759"/>
<feature type="compositionally biased region" description="Acidic residues" evidence="4">
    <location>
        <begin position="35"/>
        <end position="44"/>
    </location>
</feature>
<feature type="compositionally biased region" description="Acidic residues" evidence="4">
    <location>
        <begin position="550"/>
        <end position="561"/>
    </location>
</feature>
<sequence length="561" mass="63430">MAPADDEPDLALDDDSGDKSRRKKKRKDKRKADELEPAVEVVDDAEARPKKKKKRAREDDVAAVDAQDGDSAPADDDEPRKKKRKKKKDRVDDVPIDPALTAQSLPAHSNEEILRMLQSVDISKVDINAVFNLGNNNSASIVPALLDTHDDSGSLSLSMSKKKKKKATDAKASASASKQRPAVRPPIPGSTSNSTSSLPTPKSVNTPEHTHVLSTKWLSSKQLNDLVETEGLLLKKGKFSKIEENAIREAIEKYRVEHNLTQDELTDLIFRKHKGGEASDGFWQEATLAVPQRGVTGVYHYVKRQYHPLGKQGKWSEDEDEALLHAVGDLGQAWEKVSEQVGRPASDCRDRYRNHLVHRDSRVAGKWSAEEEAELTRIVREQTLDKGKSADSDVFWSVVSEKMGNKRSRQQCRMKWTDSLNRVVKSDGCNPRWSQRDGLLLVQRVAALNVNHDSEIQWTKLNDDSWNIWSAHQLQRRWERLKRPVKGHEQMSLSELLEILKDKKNVPDDPDEIPPPPDADELRAKEDRREKRRQRKAHAAALPSVRDLLQDELVESEDNDD</sequence>
<dbReference type="InterPro" id="IPR051651">
    <property type="entry name" value="DMTF1_DNA-bind_reg"/>
</dbReference>
<dbReference type="GO" id="GO:0003700">
    <property type="term" value="F:DNA-binding transcription factor activity"/>
    <property type="evidence" value="ECO:0007669"/>
    <property type="project" value="TreeGrafter"/>
</dbReference>
<dbReference type="EMBL" id="KV426157">
    <property type="protein sequence ID" value="KZV86396.1"/>
    <property type="molecule type" value="Genomic_DNA"/>
</dbReference>
<dbReference type="Gene3D" id="1.10.10.60">
    <property type="entry name" value="Homeodomain-like"/>
    <property type="match status" value="2"/>
</dbReference>
<dbReference type="PROSITE" id="PS50090">
    <property type="entry name" value="MYB_LIKE"/>
    <property type="match status" value="2"/>
</dbReference>
<dbReference type="CDD" id="cd00167">
    <property type="entry name" value="SANT"/>
    <property type="match status" value="2"/>
</dbReference>
<feature type="compositionally biased region" description="Basic and acidic residues" evidence="4">
    <location>
        <begin position="520"/>
        <end position="529"/>
    </location>
</feature>
<protein>
    <submittedName>
        <fullName evidence="7">Uncharacterized protein</fullName>
    </submittedName>
</protein>
<evidence type="ECO:0000313" key="8">
    <source>
        <dbReference type="Proteomes" id="UP000077266"/>
    </source>
</evidence>
<evidence type="ECO:0000256" key="2">
    <source>
        <dbReference type="ARBA" id="ARBA00023125"/>
    </source>
</evidence>
<dbReference type="GO" id="GO:0000976">
    <property type="term" value="F:transcription cis-regulatory region binding"/>
    <property type="evidence" value="ECO:0007669"/>
    <property type="project" value="TreeGrafter"/>
</dbReference>
<dbReference type="InterPro" id="IPR001005">
    <property type="entry name" value="SANT/Myb"/>
</dbReference>
<proteinExistence type="predicted"/>
<evidence type="ECO:0000256" key="4">
    <source>
        <dbReference type="SAM" id="MobiDB-lite"/>
    </source>
</evidence>
<reference evidence="7 8" key="1">
    <citation type="journal article" date="2016" name="Mol. Biol. Evol.">
        <title>Comparative Genomics of Early-Diverging Mushroom-Forming Fungi Provides Insights into the Origins of Lignocellulose Decay Capabilities.</title>
        <authorList>
            <person name="Nagy L.G."/>
            <person name="Riley R."/>
            <person name="Tritt A."/>
            <person name="Adam C."/>
            <person name="Daum C."/>
            <person name="Floudas D."/>
            <person name="Sun H."/>
            <person name="Yadav J.S."/>
            <person name="Pangilinan J."/>
            <person name="Larsson K.H."/>
            <person name="Matsuura K."/>
            <person name="Barry K."/>
            <person name="Labutti K."/>
            <person name="Kuo R."/>
            <person name="Ohm R.A."/>
            <person name="Bhattacharya S.S."/>
            <person name="Shirouzu T."/>
            <person name="Yoshinaga Y."/>
            <person name="Martin F.M."/>
            <person name="Grigoriev I.V."/>
            <person name="Hibbett D.S."/>
        </authorList>
    </citation>
    <scope>NUCLEOTIDE SEQUENCE [LARGE SCALE GENOMIC DNA]</scope>
    <source>
        <strain evidence="7 8">HHB12029</strain>
    </source>
</reference>
<feature type="compositionally biased region" description="Acidic residues" evidence="4">
    <location>
        <begin position="1"/>
        <end position="16"/>
    </location>
</feature>
<comment type="subcellular location">
    <subcellularLocation>
        <location evidence="1">Nucleus</location>
    </subcellularLocation>
</comment>
<feature type="region of interest" description="Disordered" evidence="4">
    <location>
        <begin position="1"/>
        <end position="105"/>
    </location>
</feature>
<dbReference type="Pfam" id="PF13921">
    <property type="entry name" value="Myb_DNA-bind_6"/>
    <property type="match status" value="1"/>
</dbReference>
<feature type="compositionally biased region" description="Low complexity" evidence="4">
    <location>
        <begin position="189"/>
        <end position="203"/>
    </location>
</feature>
<feature type="region of interest" description="Disordered" evidence="4">
    <location>
        <begin position="503"/>
        <end position="561"/>
    </location>
</feature>
<dbReference type="SUPFAM" id="SSF46689">
    <property type="entry name" value="Homeodomain-like"/>
    <property type="match status" value="2"/>
</dbReference>
<dbReference type="InParanoid" id="A0A165E9J4"/>
<name>A0A165E9J4_EXIGL</name>
<dbReference type="GO" id="GO:0005634">
    <property type="term" value="C:nucleus"/>
    <property type="evidence" value="ECO:0007669"/>
    <property type="project" value="UniProtKB-SubCell"/>
</dbReference>
<evidence type="ECO:0000259" key="6">
    <source>
        <dbReference type="PROSITE" id="PS51294"/>
    </source>
</evidence>
<evidence type="ECO:0000259" key="5">
    <source>
        <dbReference type="PROSITE" id="PS50090"/>
    </source>
</evidence>
<feature type="region of interest" description="Disordered" evidence="4">
    <location>
        <begin position="153"/>
        <end position="207"/>
    </location>
</feature>
<feature type="domain" description="Myb-like" evidence="5">
    <location>
        <begin position="359"/>
        <end position="420"/>
    </location>
</feature>
<feature type="domain" description="HTH myb-type" evidence="6">
    <location>
        <begin position="311"/>
        <end position="360"/>
    </location>
</feature>
<organism evidence="7 8">
    <name type="scientific">Exidia glandulosa HHB12029</name>
    <dbReference type="NCBI Taxonomy" id="1314781"/>
    <lineage>
        <taxon>Eukaryota</taxon>
        <taxon>Fungi</taxon>
        <taxon>Dikarya</taxon>
        <taxon>Basidiomycota</taxon>
        <taxon>Agaricomycotina</taxon>
        <taxon>Agaricomycetes</taxon>
        <taxon>Auriculariales</taxon>
        <taxon>Exidiaceae</taxon>
        <taxon>Exidia</taxon>
    </lineage>
</organism>
<dbReference type="InterPro" id="IPR009057">
    <property type="entry name" value="Homeodomain-like_sf"/>
</dbReference>
<dbReference type="AlphaFoldDB" id="A0A165E9J4"/>
<keyword evidence="2" id="KW-0238">DNA-binding</keyword>
<keyword evidence="3" id="KW-0539">Nucleus</keyword>
<dbReference type="PANTHER" id="PTHR46380">
    <property type="entry name" value="CYCLIN-D-BINDING MYB-LIKE TRANSCRIPTION FACTOR 1"/>
    <property type="match status" value="1"/>
</dbReference>
<feature type="compositionally biased region" description="Low complexity" evidence="4">
    <location>
        <begin position="63"/>
        <end position="72"/>
    </location>
</feature>
<dbReference type="PANTHER" id="PTHR46380:SF2">
    <property type="entry name" value="CYCLIN-D-BINDING MYB-LIKE TRANSCRIPTION FACTOR 1"/>
    <property type="match status" value="1"/>
</dbReference>
<dbReference type="InterPro" id="IPR017930">
    <property type="entry name" value="Myb_dom"/>
</dbReference>
<dbReference type="STRING" id="1314781.A0A165E9J4"/>